<dbReference type="SUPFAM" id="SSF53335">
    <property type="entry name" value="S-adenosyl-L-methionine-dependent methyltransferases"/>
    <property type="match status" value="1"/>
</dbReference>
<dbReference type="RefSeq" id="WP_367877601.1">
    <property type="nucleotide sequence ID" value="NZ_JBFNXX010000006.1"/>
</dbReference>
<comment type="caution">
    <text evidence="1">The sequence shown here is derived from an EMBL/GenBank/DDBJ whole genome shotgun (WGS) entry which is preliminary data.</text>
</comment>
<organism evidence="1 2">
    <name type="scientific">Sulfitobacter sediminis</name>
    <dbReference type="NCBI Taxonomy" id="3234186"/>
    <lineage>
        <taxon>Bacteria</taxon>
        <taxon>Pseudomonadati</taxon>
        <taxon>Pseudomonadota</taxon>
        <taxon>Alphaproteobacteria</taxon>
        <taxon>Rhodobacterales</taxon>
        <taxon>Roseobacteraceae</taxon>
        <taxon>Sulfitobacter</taxon>
    </lineage>
</organism>
<gene>
    <name evidence="1" type="ORF">AB2B41_09805</name>
</gene>
<dbReference type="Gene3D" id="3.40.50.150">
    <property type="entry name" value="Vaccinia Virus protein VP39"/>
    <property type="match status" value="1"/>
</dbReference>
<sequence>MTSSYEMERFIEDLDDIRKRYLEMLTRCEIMTAALEAPDQWAVPTIEGAEGLFQYIPYDLGGLIEIIQELATVLPDDPDFKHSQQPIRPLSLVEIGCGIGRNLNIFRNQQALPIVKAVGFDIVPEYIEVAQRIYGLGEDVFVNDAMDFDYRGFDLIFYRPFSDDKMQRDFEEYLIDGVKPGAIIIGLNTERLQSSRKVRELDPSGNCYKKL</sequence>
<dbReference type="InterPro" id="IPR029063">
    <property type="entry name" value="SAM-dependent_MTases_sf"/>
</dbReference>
<name>A0ABV3RNF9_9RHOB</name>
<evidence type="ECO:0000313" key="1">
    <source>
        <dbReference type="EMBL" id="MEW9919899.1"/>
    </source>
</evidence>
<dbReference type="Proteomes" id="UP001556098">
    <property type="component" value="Unassembled WGS sequence"/>
</dbReference>
<proteinExistence type="predicted"/>
<dbReference type="EMBL" id="JBFNXX010000006">
    <property type="protein sequence ID" value="MEW9919899.1"/>
    <property type="molecule type" value="Genomic_DNA"/>
</dbReference>
<accession>A0ABV3RNF9</accession>
<evidence type="ECO:0008006" key="3">
    <source>
        <dbReference type="Google" id="ProtNLM"/>
    </source>
</evidence>
<protein>
    <recommendedName>
        <fullName evidence="3">Methyltransferase domain-containing protein</fullName>
    </recommendedName>
</protein>
<reference evidence="1 2" key="1">
    <citation type="submission" date="2024-07" db="EMBL/GenBank/DDBJ databases">
        <title>Marimonas sp.nov., isolated from tidal-flat sediment.</title>
        <authorList>
            <person name="Jayan J.N."/>
            <person name="Lee S.S."/>
        </authorList>
    </citation>
    <scope>NUCLEOTIDE SEQUENCE [LARGE SCALE GENOMIC DNA]</scope>
    <source>
        <strain evidence="1 2">MJW-29</strain>
    </source>
</reference>
<keyword evidence="2" id="KW-1185">Reference proteome</keyword>
<evidence type="ECO:0000313" key="2">
    <source>
        <dbReference type="Proteomes" id="UP001556098"/>
    </source>
</evidence>
<dbReference type="CDD" id="cd02440">
    <property type="entry name" value="AdoMet_MTases"/>
    <property type="match status" value="1"/>
</dbReference>